<evidence type="ECO:0000313" key="2">
    <source>
        <dbReference type="Proteomes" id="UP000694920"/>
    </source>
</evidence>
<dbReference type="GeneID" id="107274883"/>
<evidence type="ECO:0000313" key="3">
    <source>
        <dbReference type="RefSeq" id="XP_015609925.1"/>
    </source>
</evidence>
<dbReference type="Pfam" id="PF07841">
    <property type="entry name" value="DM4_12"/>
    <property type="match status" value="1"/>
</dbReference>
<gene>
    <name evidence="3" type="primary">LOC107274883</name>
</gene>
<dbReference type="SMART" id="SM00718">
    <property type="entry name" value="DM4_12"/>
    <property type="match status" value="1"/>
</dbReference>
<reference evidence="3" key="1">
    <citation type="submission" date="2025-08" db="UniProtKB">
        <authorList>
            <consortium name="RefSeq"/>
        </authorList>
    </citation>
    <scope>IDENTIFICATION</scope>
</reference>
<dbReference type="PANTHER" id="PTHR21398:SF21">
    <property type="entry name" value="AGAP004005-PA"/>
    <property type="match status" value="1"/>
</dbReference>
<keyword evidence="2" id="KW-1185">Reference proteome</keyword>
<feature type="signal peptide" evidence="1">
    <location>
        <begin position="1"/>
        <end position="22"/>
    </location>
</feature>
<dbReference type="InterPro" id="IPR006631">
    <property type="entry name" value="DM4_12"/>
</dbReference>
<organism evidence="2 3">
    <name type="scientific">Cephus cinctus</name>
    <name type="common">Wheat stem sawfly</name>
    <dbReference type="NCBI Taxonomy" id="211228"/>
    <lineage>
        <taxon>Eukaryota</taxon>
        <taxon>Metazoa</taxon>
        <taxon>Ecdysozoa</taxon>
        <taxon>Arthropoda</taxon>
        <taxon>Hexapoda</taxon>
        <taxon>Insecta</taxon>
        <taxon>Pterygota</taxon>
        <taxon>Neoptera</taxon>
        <taxon>Endopterygota</taxon>
        <taxon>Hymenoptera</taxon>
        <taxon>Cephoidea</taxon>
        <taxon>Cephidae</taxon>
        <taxon>Cephus</taxon>
    </lineage>
</organism>
<evidence type="ECO:0000256" key="1">
    <source>
        <dbReference type="SAM" id="SignalP"/>
    </source>
</evidence>
<dbReference type="KEGG" id="ccin:107274883"/>
<proteinExistence type="predicted"/>
<sequence length="208" mass="23066">MKFGLDLISVSTILALSLIVAGQEDSYNVDHDVFKNGNESEVLEREKRTLVYPDPTNLLLIFGLGTPLQLDAASVIVGAFTKLLYALPANATYYTEPGVYYARNTKSRWSIYKVLETAAEVYGFGGKSCILRAICEAAAVPFDHDHGLFGQLFQAFLTPSSTNEEHDEYQDRDYHAAERLGKHVGENCHVLYPECEKSILDVFSTTSA</sequence>
<dbReference type="AlphaFoldDB" id="A0AAJ7CG11"/>
<keyword evidence="1" id="KW-0732">Signal</keyword>
<dbReference type="PANTHER" id="PTHR21398">
    <property type="entry name" value="AGAP007094-PA"/>
    <property type="match status" value="1"/>
</dbReference>
<feature type="chain" id="PRO_5042509590" evidence="1">
    <location>
        <begin position="23"/>
        <end position="208"/>
    </location>
</feature>
<dbReference type="RefSeq" id="XP_015609925.1">
    <property type="nucleotide sequence ID" value="XM_015754439.2"/>
</dbReference>
<accession>A0AAJ7CG11</accession>
<protein>
    <submittedName>
        <fullName evidence="3">Uncharacterized protein LOC107274883</fullName>
    </submittedName>
</protein>
<dbReference type="Proteomes" id="UP000694920">
    <property type="component" value="Unplaced"/>
</dbReference>
<name>A0AAJ7CG11_CEPCN</name>